<dbReference type="GO" id="GO:0004519">
    <property type="term" value="F:endonuclease activity"/>
    <property type="evidence" value="ECO:0007669"/>
    <property type="project" value="UniProtKB-KW"/>
</dbReference>
<dbReference type="InterPro" id="IPR043502">
    <property type="entry name" value="DNA/RNA_pol_sf"/>
</dbReference>
<evidence type="ECO:0000256" key="5">
    <source>
        <dbReference type="ARBA" id="ARBA00022918"/>
    </source>
</evidence>
<dbReference type="GO" id="GO:0003964">
    <property type="term" value="F:RNA-directed DNA polymerase activity"/>
    <property type="evidence" value="ECO:0007669"/>
    <property type="project" value="UniProtKB-KW"/>
</dbReference>
<protein>
    <recommendedName>
        <fullName evidence="1">RNA-directed DNA polymerase</fullName>
        <ecNumber evidence="1">2.7.7.49</ecNumber>
    </recommendedName>
</protein>
<evidence type="ECO:0000313" key="9">
    <source>
        <dbReference type="Proteomes" id="UP000887116"/>
    </source>
</evidence>
<dbReference type="OrthoDB" id="117296at2759"/>
<dbReference type="CDD" id="cd09274">
    <property type="entry name" value="RNase_HI_RT_Ty3"/>
    <property type="match status" value="1"/>
</dbReference>
<dbReference type="InterPro" id="IPR043128">
    <property type="entry name" value="Rev_trsase/Diguanyl_cyclase"/>
</dbReference>
<name>A0A8X6IRU6_TRICU</name>
<dbReference type="FunFam" id="3.30.70.270:FF:000020">
    <property type="entry name" value="Transposon Tf2-6 polyprotein-like Protein"/>
    <property type="match status" value="1"/>
</dbReference>
<dbReference type="SUPFAM" id="SSF56672">
    <property type="entry name" value="DNA/RNA polymerases"/>
    <property type="match status" value="1"/>
</dbReference>
<dbReference type="EMBL" id="BMAO01026469">
    <property type="protein sequence ID" value="GFR09915.1"/>
    <property type="molecule type" value="Genomic_DNA"/>
</dbReference>
<organism evidence="8 9">
    <name type="scientific">Trichonephila clavata</name>
    <name type="common">Joro spider</name>
    <name type="synonym">Nephila clavata</name>
    <dbReference type="NCBI Taxonomy" id="2740835"/>
    <lineage>
        <taxon>Eukaryota</taxon>
        <taxon>Metazoa</taxon>
        <taxon>Ecdysozoa</taxon>
        <taxon>Arthropoda</taxon>
        <taxon>Chelicerata</taxon>
        <taxon>Arachnida</taxon>
        <taxon>Araneae</taxon>
        <taxon>Araneomorphae</taxon>
        <taxon>Entelegynae</taxon>
        <taxon>Araneoidea</taxon>
        <taxon>Nephilidae</taxon>
        <taxon>Trichonephila</taxon>
    </lineage>
</organism>
<dbReference type="FunFam" id="3.10.20.370:FF:000001">
    <property type="entry name" value="Retrovirus-related Pol polyprotein from transposon 17.6-like protein"/>
    <property type="match status" value="1"/>
</dbReference>
<evidence type="ECO:0000256" key="1">
    <source>
        <dbReference type="ARBA" id="ARBA00012493"/>
    </source>
</evidence>
<evidence type="ECO:0000256" key="6">
    <source>
        <dbReference type="ARBA" id="ARBA00023268"/>
    </source>
</evidence>
<dbReference type="PANTHER" id="PTHR37984">
    <property type="entry name" value="PROTEIN CBG26694"/>
    <property type="match status" value="1"/>
</dbReference>
<evidence type="ECO:0000256" key="4">
    <source>
        <dbReference type="ARBA" id="ARBA00022759"/>
    </source>
</evidence>
<sequence>METILGGLSYEACLVYLDDIIIVGSSFEEHLNNIRRVLQKLKEDKLKLSPSKCHLFRREVTYLGHIISAEGVRTDPDKISAVKYWKSPMDVHQLRSFLGLCMYYRKFMKNFSTIARPLHKLTEAKQKFIWTNECNNAFNKLKDALTSAPILAYPEAGKQFILDTNASHESIGAVLSQEVEGQEHVIAYFSKYLSRPERNYCVTRKDLLDIVKAVGHFHPYLYGRRFLLLTDHASLTWLLNFKNAEGHIARWIQKLQEYDVEIRHRK</sequence>
<dbReference type="PANTHER" id="PTHR37984:SF5">
    <property type="entry name" value="PROTEIN NYNRIN-LIKE"/>
    <property type="match status" value="1"/>
</dbReference>
<evidence type="ECO:0000256" key="3">
    <source>
        <dbReference type="ARBA" id="ARBA00022722"/>
    </source>
</evidence>
<dbReference type="PROSITE" id="PS50878">
    <property type="entry name" value="RT_POL"/>
    <property type="match status" value="1"/>
</dbReference>
<keyword evidence="2" id="KW-0808">Transferase</keyword>
<keyword evidence="5" id="KW-0695">RNA-directed DNA polymerase</keyword>
<evidence type="ECO:0000259" key="7">
    <source>
        <dbReference type="PROSITE" id="PS50878"/>
    </source>
</evidence>
<dbReference type="Gene3D" id="3.10.20.370">
    <property type="match status" value="1"/>
</dbReference>
<keyword evidence="2" id="KW-0548">Nucleotidyltransferase</keyword>
<comment type="caution">
    <text evidence="8">The sequence shown here is derived from an EMBL/GenBank/DDBJ whole genome shotgun (WGS) entry which is preliminary data.</text>
</comment>
<keyword evidence="6" id="KW-0511">Multifunctional enzyme</keyword>
<proteinExistence type="predicted"/>
<keyword evidence="4" id="KW-0378">Hydrolase</keyword>
<dbReference type="Proteomes" id="UP000887116">
    <property type="component" value="Unassembled WGS sequence"/>
</dbReference>
<dbReference type="AlphaFoldDB" id="A0A8X6IRU6"/>
<dbReference type="InterPro" id="IPR000477">
    <property type="entry name" value="RT_dom"/>
</dbReference>
<dbReference type="InterPro" id="IPR041577">
    <property type="entry name" value="RT_RNaseH_2"/>
</dbReference>
<evidence type="ECO:0000313" key="8">
    <source>
        <dbReference type="EMBL" id="GFR09915.1"/>
    </source>
</evidence>
<feature type="domain" description="Reverse transcriptase" evidence="7">
    <location>
        <begin position="1"/>
        <end position="67"/>
    </location>
</feature>
<evidence type="ECO:0000256" key="2">
    <source>
        <dbReference type="ARBA" id="ARBA00022695"/>
    </source>
</evidence>
<dbReference type="Pfam" id="PF17919">
    <property type="entry name" value="RT_RNaseH_2"/>
    <property type="match status" value="1"/>
</dbReference>
<dbReference type="Pfam" id="PF00078">
    <property type="entry name" value="RVT_1"/>
    <property type="match status" value="1"/>
</dbReference>
<reference evidence="8" key="1">
    <citation type="submission" date="2020-07" db="EMBL/GenBank/DDBJ databases">
        <title>Multicomponent nature underlies the extraordinary mechanical properties of spider dragline silk.</title>
        <authorList>
            <person name="Kono N."/>
            <person name="Nakamura H."/>
            <person name="Mori M."/>
            <person name="Yoshida Y."/>
            <person name="Ohtoshi R."/>
            <person name="Malay A.D."/>
            <person name="Moran D.A.P."/>
            <person name="Tomita M."/>
            <person name="Numata K."/>
            <person name="Arakawa K."/>
        </authorList>
    </citation>
    <scope>NUCLEOTIDE SEQUENCE</scope>
</reference>
<dbReference type="InterPro" id="IPR050951">
    <property type="entry name" value="Retrovirus_Pol_polyprotein"/>
</dbReference>
<dbReference type="Gene3D" id="3.30.70.270">
    <property type="match status" value="2"/>
</dbReference>
<dbReference type="EC" id="2.7.7.49" evidence="1"/>
<gene>
    <name evidence="8" type="primary">pol</name>
    <name evidence="8" type="ORF">TNCT_724111</name>
</gene>
<keyword evidence="4" id="KW-0255">Endonuclease</keyword>
<keyword evidence="3" id="KW-0540">Nuclease</keyword>
<dbReference type="FunFam" id="3.30.70.270:FF:000003">
    <property type="entry name" value="Transposon Ty3-G Gag-Pol polyprotein"/>
    <property type="match status" value="1"/>
</dbReference>
<keyword evidence="9" id="KW-1185">Reference proteome</keyword>
<accession>A0A8X6IRU6</accession>